<proteinExistence type="predicted"/>
<dbReference type="EMBL" id="VDBS01000047">
    <property type="protein sequence ID" value="TNB56943.1"/>
    <property type="molecule type" value="Genomic_DNA"/>
</dbReference>
<protein>
    <submittedName>
        <fullName evidence="2">Uncharacterized protein</fullName>
    </submittedName>
</protein>
<dbReference type="AlphaFoldDB" id="A0AAX2UKK6"/>
<comment type="caution">
    <text evidence="2">The sequence shown here is derived from an EMBL/GenBank/DDBJ whole genome shotgun (WGS) entry which is preliminary data.</text>
</comment>
<name>A0AAX2UKK6_9BACT</name>
<reference evidence="2 3" key="1">
    <citation type="submission" date="2019-05" db="EMBL/GenBank/DDBJ databases">
        <title>Draft genomes of eight strains of Campylobacter helveticus isolated from cats and a dog in New Zealand.</title>
        <authorList>
            <person name="Bojanic K."/>
            <person name="Midwinter A.C."/>
            <person name="Biggs P.J."/>
            <person name="Acke E."/>
            <person name="Cornelius A.J."/>
            <person name="Marshall J.C."/>
        </authorList>
    </citation>
    <scope>NUCLEOTIDE SEQUENCE [LARGE SCALE GENOMIC DNA]</scope>
    <source>
        <strain evidence="2 3">ACP123b</strain>
    </source>
</reference>
<dbReference type="RefSeq" id="WP_139026802.1">
    <property type="nucleotide sequence ID" value="NZ_VDBS01000047.1"/>
</dbReference>
<evidence type="ECO:0000313" key="3">
    <source>
        <dbReference type="Proteomes" id="UP000306813"/>
    </source>
</evidence>
<evidence type="ECO:0000256" key="1">
    <source>
        <dbReference type="SAM" id="Coils"/>
    </source>
</evidence>
<organism evidence="2 3">
    <name type="scientific">Campylobacter helveticus</name>
    <dbReference type="NCBI Taxonomy" id="28898"/>
    <lineage>
        <taxon>Bacteria</taxon>
        <taxon>Pseudomonadati</taxon>
        <taxon>Campylobacterota</taxon>
        <taxon>Epsilonproteobacteria</taxon>
        <taxon>Campylobacterales</taxon>
        <taxon>Campylobacteraceae</taxon>
        <taxon>Campylobacter</taxon>
    </lineage>
</organism>
<evidence type="ECO:0000313" key="2">
    <source>
        <dbReference type="EMBL" id="TNB56943.1"/>
    </source>
</evidence>
<gene>
    <name evidence="2" type="ORF">FDW42_06300</name>
</gene>
<feature type="coiled-coil region" evidence="1">
    <location>
        <begin position="127"/>
        <end position="161"/>
    </location>
</feature>
<accession>A0AAX2UKK6</accession>
<dbReference type="Proteomes" id="UP000306813">
    <property type="component" value="Unassembled WGS sequence"/>
</dbReference>
<sequence length="178" mass="21082">MYQNIKLSKTSQIIYNKLIAFFADEIKKVTSVSKNTKSIKTPFEYKGKIASDTVLSLIHFRLNHKILYGVVENYHSLAEKIIFSTQDYKDYEKTAKEFFNALIKYNQRVALSKLFIMDKVLMYHKKIERNLHEMFQNQEEKEKLEKEILSFTQEYTATQETTAKQIKTKTQNKTKDTK</sequence>
<keyword evidence="1" id="KW-0175">Coiled coil</keyword>